<dbReference type="Proteomes" id="UP001154015">
    <property type="component" value="Unassembled WGS sequence"/>
</dbReference>
<dbReference type="EMBL" id="CAKXYP010000006">
    <property type="protein sequence ID" value="CAH9415413.1"/>
    <property type="molecule type" value="Genomic_DNA"/>
</dbReference>
<accession>A0ABM9GXH5</accession>
<comment type="caution">
    <text evidence="1">The sequence shown here is derived from an EMBL/GenBank/DDBJ whole genome shotgun (WGS) entry which is preliminary data.</text>
</comment>
<protein>
    <submittedName>
        <fullName evidence="1">Uncharacterized protein</fullName>
    </submittedName>
</protein>
<evidence type="ECO:0000313" key="1">
    <source>
        <dbReference type="EMBL" id="CAH9415413.1"/>
    </source>
</evidence>
<keyword evidence="2" id="KW-1185">Reference proteome</keyword>
<proteinExistence type="predicted"/>
<gene>
    <name evidence="1" type="ORF">SGL43_02429</name>
</gene>
<sequence length="199" mass="23211">MKNRRSPEGEWKRLRPDAEHALQMLLSEIPSHATPQSLFEAYTYAKDIAARAMQSRMLGDLPAQNKQFELLRGKIKQEMDSRYKELVPPNLLRIPYSGKTHEHLFSLLQKNLAQPVQAAMLRIVTADNVHTERRARELRELGLDVHWYDIEEISVYELRSLNIDFEMIPAIIRNNARKNKSMTKEQKQLILRKAGIPEK</sequence>
<reference evidence="1" key="1">
    <citation type="submission" date="2022-03" db="EMBL/GenBank/DDBJ databases">
        <authorList>
            <person name="Leyn A S."/>
        </authorList>
    </citation>
    <scope>NUCLEOTIDE SEQUENCE</scope>
    <source>
        <strain evidence="1">Streptomyces globisporus 4-3</strain>
    </source>
</reference>
<name>A0ABM9GXH5_STRGL</name>
<evidence type="ECO:0000313" key="2">
    <source>
        <dbReference type="Proteomes" id="UP001154015"/>
    </source>
</evidence>
<organism evidence="1 2">
    <name type="scientific">Streptomyces globisporus</name>
    <dbReference type="NCBI Taxonomy" id="1908"/>
    <lineage>
        <taxon>Bacteria</taxon>
        <taxon>Bacillati</taxon>
        <taxon>Actinomycetota</taxon>
        <taxon>Actinomycetes</taxon>
        <taxon>Kitasatosporales</taxon>
        <taxon>Streptomycetaceae</taxon>
        <taxon>Streptomyces</taxon>
    </lineage>
</organism>
<dbReference type="RefSeq" id="WP_143192248.1">
    <property type="nucleotide sequence ID" value="NZ_CAKXYP010000006.1"/>
</dbReference>